<sequence>MNGCSEKTLSTTPAYPPETTFFSVSQQKADILATKKLTIFKLDASGKKINSKLITNPILTQKFGTVFRLFDSWYETKSFFNEGINTLIFSYDNQLLDNVTIKVNLNAENSTITFQKVEYNSQVIIPEKVIIAASKVNLFSIK</sequence>
<reference evidence="1 2" key="1">
    <citation type="submission" date="2018-07" db="EMBL/GenBank/DDBJ databases">
        <title>A draft genome of a endophytic bacteria, a new species of Pedobacter.</title>
        <authorList>
            <person name="Zhang Z.D."/>
            <person name="Chen Z.J."/>
        </authorList>
    </citation>
    <scope>NUCLEOTIDE SEQUENCE [LARGE SCALE GENOMIC DNA]</scope>
    <source>
        <strain evidence="1 2">RS10</strain>
    </source>
</reference>
<gene>
    <name evidence="1" type="ORF">DRW42_06415</name>
</gene>
<protein>
    <submittedName>
        <fullName evidence="1">Uncharacterized protein</fullName>
    </submittedName>
</protein>
<evidence type="ECO:0000313" key="2">
    <source>
        <dbReference type="Proteomes" id="UP000252081"/>
    </source>
</evidence>
<comment type="caution">
    <text evidence="1">The sequence shown here is derived from an EMBL/GenBank/DDBJ whole genome shotgun (WGS) entry which is preliminary data.</text>
</comment>
<evidence type="ECO:0000313" key="1">
    <source>
        <dbReference type="EMBL" id="RBQ10063.1"/>
    </source>
</evidence>
<name>A0A366L9B0_9SPHI</name>
<keyword evidence="2" id="KW-1185">Reference proteome</keyword>
<accession>A0A366L9B0</accession>
<organism evidence="1 2">
    <name type="scientific">Pedobacter miscanthi</name>
    <dbReference type="NCBI Taxonomy" id="2259170"/>
    <lineage>
        <taxon>Bacteria</taxon>
        <taxon>Pseudomonadati</taxon>
        <taxon>Bacteroidota</taxon>
        <taxon>Sphingobacteriia</taxon>
        <taxon>Sphingobacteriales</taxon>
        <taxon>Sphingobacteriaceae</taxon>
        <taxon>Pedobacter</taxon>
    </lineage>
</organism>
<proteinExistence type="predicted"/>
<dbReference type="Proteomes" id="UP000252081">
    <property type="component" value="Unassembled WGS sequence"/>
</dbReference>
<dbReference type="EMBL" id="QNQU01000004">
    <property type="protein sequence ID" value="RBQ10063.1"/>
    <property type="molecule type" value="Genomic_DNA"/>
</dbReference>
<dbReference type="AlphaFoldDB" id="A0A366L9B0"/>